<evidence type="ECO:0000313" key="2">
    <source>
        <dbReference type="EMBL" id="JAE11916.1"/>
    </source>
</evidence>
<feature type="compositionally biased region" description="Basic and acidic residues" evidence="1">
    <location>
        <begin position="10"/>
        <end position="24"/>
    </location>
</feature>
<feature type="region of interest" description="Disordered" evidence="1">
    <location>
        <begin position="1"/>
        <end position="111"/>
    </location>
</feature>
<evidence type="ECO:0000256" key="1">
    <source>
        <dbReference type="SAM" id="MobiDB-lite"/>
    </source>
</evidence>
<feature type="compositionally biased region" description="Low complexity" evidence="1">
    <location>
        <begin position="51"/>
        <end position="70"/>
    </location>
</feature>
<dbReference type="AlphaFoldDB" id="A0A0A9FNP6"/>
<dbReference type="EMBL" id="GBRH01185980">
    <property type="protein sequence ID" value="JAE11916.1"/>
    <property type="molecule type" value="Transcribed_RNA"/>
</dbReference>
<feature type="compositionally biased region" description="Basic and acidic residues" evidence="1">
    <location>
        <begin position="84"/>
        <end position="111"/>
    </location>
</feature>
<organism evidence="2">
    <name type="scientific">Arundo donax</name>
    <name type="common">Giant reed</name>
    <name type="synonym">Donax arundinaceus</name>
    <dbReference type="NCBI Taxonomy" id="35708"/>
    <lineage>
        <taxon>Eukaryota</taxon>
        <taxon>Viridiplantae</taxon>
        <taxon>Streptophyta</taxon>
        <taxon>Embryophyta</taxon>
        <taxon>Tracheophyta</taxon>
        <taxon>Spermatophyta</taxon>
        <taxon>Magnoliopsida</taxon>
        <taxon>Liliopsida</taxon>
        <taxon>Poales</taxon>
        <taxon>Poaceae</taxon>
        <taxon>PACMAD clade</taxon>
        <taxon>Arundinoideae</taxon>
        <taxon>Arundineae</taxon>
        <taxon>Arundo</taxon>
    </lineage>
</organism>
<name>A0A0A9FNP6_ARUDO</name>
<reference evidence="2" key="2">
    <citation type="journal article" date="2015" name="Data Brief">
        <title>Shoot transcriptome of the giant reed, Arundo donax.</title>
        <authorList>
            <person name="Barrero R.A."/>
            <person name="Guerrero F.D."/>
            <person name="Moolhuijzen P."/>
            <person name="Goolsby J.A."/>
            <person name="Tidwell J."/>
            <person name="Bellgard S.E."/>
            <person name="Bellgard M.I."/>
        </authorList>
    </citation>
    <scope>NUCLEOTIDE SEQUENCE</scope>
    <source>
        <tissue evidence="2">Shoot tissue taken approximately 20 cm above the soil surface</tissue>
    </source>
</reference>
<protein>
    <submittedName>
        <fullName evidence="2">Uncharacterized protein</fullName>
    </submittedName>
</protein>
<accession>A0A0A9FNP6</accession>
<feature type="compositionally biased region" description="Basic residues" evidence="1">
    <location>
        <begin position="25"/>
        <end position="35"/>
    </location>
</feature>
<proteinExistence type="predicted"/>
<sequence length="111" mass="12684">MRGRRAKQWGTEHRSTMQHVEDHHLSKHRRHHHHQKEQPTGSREHLASRNSKTSAPTGSTATSTIATSYTGKGPTPTRRWQPPGREKEGGQSRTAREACRRHYCERSSGKN</sequence>
<reference evidence="2" key="1">
    <citation type="submission" date="2014-09" db="EMBL/GenBank/DDBJ databases">
        <authorList>
            <person name="Magalhaes I.L.F."/>
            <person name="Oliveira U."/>
            <person name="Santos F.R."/>
            <person name="Vidigal T.H.D.A."/>
            <person name="Brescovit A.D."/>
            <person name="Santos A.J."/>
        </authorList>
    </citation>
    <scope>NUCLEOTIDE SEQUENCE</scope>
    <source>
        <tissue evidence="2">Shoot tissue taken approximately 20 cm above the soil surface</tissue>
    </source>
</reference>